<evidence type="ECO:0000313" key="3">
    <source>
        <dbReference type="WBParaSite" id="nRc.2.0.1.t09727-RA"/>
    </source>
</evidence>
<evidence type="ECO:0000256" key="1">
    <source>
        <dbReference type="SAM" id="MobiDB-lite"/>
    </source>
</evidence>
<proteinExistence type="predicted"/>
<accession>A0A915I7I8</accession>
<feature type="compositionally biased region" description="Basic residues" evidence="1">
    <location>
        <begin position="23"/>
        <end position="36"/>
    </location>
</feature>
<feature type="region of interest" description="Disordered" evidence="1">
    <location>
        <begin position="1"/>
        <end position="52"/>
    </location>
</feature>
<name>A0A915I7I8_ROMCU</name>
<dbReference type="Proteomes" id="UP000887565">
    <property type="component" value="Unplaced"/>
</dbReference>
<protein>
    <submittedName>
        <fullName evidence="3">Uncharacterized protein</fullName>
    </submittedName>
</protein>
<reference evidence="3" key="1">
    <citation type="submission" date="2022-11" db="UniProtKB">
        <authorList>
            <consortium name="WormBaseParasite"/>
        </authorList>
    </citation>
    <scope>IDENTIFICATION</scope>
</reference>
<dbReference type="WBParaSite" id="nRc.2.0.1.t09727-RA">
    <property type="protein sequence ID" value="nRc.2.0.1.t09727-RA"/>
    <property type="gene ID" value="nRc.2.0.1.g09727"/>
</dbReference>
<keyword evidence="2" id="KW-1185">Reference proteome</keyword>
<feature type="compositionally biased region" description="Basic and acidic residues" evidence="1">
    <location>
        <begin position="1"/>
        <end position="12"/>
    </location>
</feature>
<sequence>MLQEMPHPEILKPKVLGACNRGKGTKHQRRSKRVKLIQRQSHGQAQGGFDRELTSHEKIRKLKCRTCDDSKALSISVTSARKANCRAIADRDQGLECFTRSKA</sequence>
<organism evidence="2 3">
    <name type="scientific">Romanomermis culicivorax</name>
    <name type="common">Nematode worm</name>
    <dbReference type="NCBI Taxonomy" id="13658"/>
    <lineage>
        <taxon>Eukaryota</taxon>
        <taxon>Metazoa</taxon>
        <taxon>Ecdysozoa</taxon>
        <taxon>Nematoda</taxon>
        <taxon>Enoplea</taxon>
        <taxon>Dorylaimia</taxon>
        <taxon>Mermithida</taxon>
        <taxon>Mermithoidea</taxon>
        <taxon>Mermithidae</taxon>
        <taxon>Romanomermis</taxon>
    </lineage>
</organism>
<evidence type="ECO:0000313" key="2">
    <source>
        <dbReference type="Proteomes" id="UP000887565"/>
    </source>
</evidence>
<dbReference type="AlphaFoldDB" id="A0A915I7I8"/>